<evidence type="ECO:0000256" key="3">
    <source>
        <dbReference type="ARBA" id="ARBA00022538"/>
    </source>
</evidence>
<keyword evidence="3" id="KW-0633">Potassium transport</keyword>
<gene>
    <name evidence="9" type="ORF">SAMN05443144_11839</name>
</gene>
<dbReference type="RefSeq" id="WP_073066461.1">
    <property type="nucleotide sequence ID" value="NZ_FQUS01000018.1"/>
</dbReference>
<dbReference type="GO" id="GO:0015079">
    <property type="term" value="F:potassium ion transmembrane transporter activity"/>
    <property type="evidence" value="ECO:0007669"/>
    <property type="project" value="InterPro"/>
</dbReference>
<dbReference type="Gene3D" id="3.40.50.720">
    <property type="entry name" value="NAD(P)-binding Rossmann-like Domain"/>
    <property type="match status" value="2"/>
</dbReference>
<evidence type="ECO:0000259" key="7">
    <source>
        <dbReference type="PROSITE" id="PS51201"/>
    </source>
</evidence>
<sequence>MKIVIIGAGEIGYDLASMLSNEKHDVVVLDRDKDALKKVSDNLDVLYFEGNATSAKDLVDAGVKDADILIAVTSIDEVNMIASMMSKRLGAEKVIARVRSDELSRPNAPLKSTDLGIDVLIHPEQSAALEIVRLIKRASASDLINLADGQMQMIGLRIGKASPLVGKTLVEYAEEFPEITFRVVAISRKGMTIIPSGSVRIQAYDQLFLLAKTDVIPEVIKTTGKPDVEISRIMIAGGTPIGAMIARILSEEDKNWNIKLIEPDHDTAVELAQELKDVLVLNGNPTDPDLLATEGITDTDAFISVTEDEESNIISCLMAKHLEVKKTVALVSKPDYIPLSQTIGLDAAINKKSAASNEIHRHVRGGRVISVKALQGIKAEVIELQAAPKSKVVKKPIRNIRFPEGCVVGGILSNGSSEIATGQSRIKANDRVIIFCLPEAVDNVTSLFK</sequence>
<dbReference type="NCBIfam" id="NF007038">
    <property type="entry name" value="PRK09496.2-6"/>
    <property type="match status" value="1"/>
</dbReference>
<dbReference type="NCBIfam" id="NF007032">
    <property type="entry name" value="PRK09496.1-4"/>
    <property type="match status" value="1"/>
</dbReference>
<feature type="domain" description="RCK N-terminal" evidence="7">
    <location>
        <begin position="1"/>
        <end position="121"/>
    </location>
</feature>
<evidence type="ECO:0000256" key="5">
    <source>
        <dbReference type="ARBA" id="ARBA00023027"/>
    </source>
</evidence>
<reference evidence="9 10" key="1">
    <citation type="submission" date="2016-11" db="EMBL/GenBank/DDBJ databases">
        <authorList>
            <person name="Jaros S."/>
            <person name="Januszkiewicz K."/>
            <person name="Wedrychowicz H."/>
        </authorList>
    </citation>
    <scope>NUCLEOTIDE SEQUENCE [LARGE SCALE GENOMIC DNA]</scope>
    <source>
        <strain evidence="9 10">DSM 21986</strain>
    </source>
</reference>
<keyword evidence="5" id="KW-0520">NAD</keyword>
<keyword evidence="6" id="KW-0406">Ion transport</keyword>
<evidence type="ECO:0000256" key="1">
    <source>
        <dbReference type="ARBA" id="ARBA00017378"/>
    </source>
</evidence>
<accession>A0A1M5GUI6</accession>
<dbReference type="PRINTS" id="PR00335">
    <property type="entry name" value="KUPTAKETRKA"/>
</dbReference>
<dbReference type="Proteomes" id="UP000184041">
    <property type="component" value="Unassembled WGS sequence"/>
</dbReference>
<dbReference type="EMBL" id="FQUS01000018">
    <property type="protein sequence ID" value="SHG07399.1"/>
    <property type="molecule type" value="Genomic_DNA"/>
</dbReference>
<evidence type="ECO:0000259" key="8">
    <source>
        <dbReference type="PROSITE" id="PS51202"/>
    </source>
</evidence>
<organism evidence="9 10">
    <name type="scientific">Fodinibius roseus</name>
    <dbReference type="NCBI Taxonomy" id="1194090"/>
    <lineage>
        <taxon>Bacteria</taxon>
        <taxon>Pseudomonadati</taxon>
        <taxon>Balneolota</taxon>
        <taxon>Balneolia</taxon>
        <taxon>Balneolales</taxon>
        <taxon>Balneolaceae</taxon>
        <taxon>Fodinibius</taxon>
    </lineage>
</organism>
<evidence type="ECO:0000313" key="10">
    <source>
        <dbReference type="Proteomes" id="UP000184041"/>
    </source>
</evidence>
<dbReference type="PANTHER" id="PTHR43833:SF5">
    <property type="entry name" value="TRK SYSTEM POTASSIUM UPTAKE PROTEIN TRKA"/>
    <property type="match status" value="1"/>
</dbReference>
<evidence type="ECO:0000256" key="4">
    <source>
        <dbReference type="ARBA" id="ARBA00022958"/>
    </source>
</evidence>
<dbReference type="STRING" id="1194090.SAMN05443144_11839"/>
<dbReference type="PROSITE" id="PS51202">
    <property type="entry name" value="RCK_C"/>
    <property type="match status" value="2"/>
</dbReference>
<dbReference type="InterPro" id="IPR036291">
    <property type="entry name" value="NAD(P)-bd_dom_sf"/>
</dbReference>
<dbReference type="AlphaFoldDB" id="A0A1M5GUI6"/>
<dbReference type="Pfam" id="PF02080">
    <property type="entry name" value="TrkA_C"/>
    <property type="match status" value="2"/>
</dbReference>
<feature type="domain" description="RCK C-terminal" evidence="8">
    <location>
        <begin position="141"/>
        <end position="225"/>
    </location>
</feature>
<feature type="domain" description="RCK C-terminal" evidence="8">
    <location>
        <begin position="369"/>
        <end position="449"/>
    </location>
</feature>
<name>A0A1M5GUI6_9BACT</name>
<dbReference type="SUPFAM" id="SSF116726">
    <property type="entry name" value="TrkA C-terminal domain-like"/>
    <property type="match status" value="2"/>
</dbReference>
<dbReference type="GO" id="GO:0005886">
    <property type="term" value="C:plasma membrane"/>
    <property type="evidence" value="ECO:0007669"/>
    <property type="project" value="InterPro"/>
</dbReference>
<keyword evidence="4" id="KW-0630">Potassium</keyword>
<dbReference type="OrthoDB" id="9775180at2"/>
<dbReference type="Gene3D" id="3.30.70.1450">
    <property type="entry name" value="Regulator of K+ conductance, C-terminal domain"/>
    <property type="match status" value="2"/>
</dbReference>
<dbReference type="NCBIfam" id="NF007041">
    <property type="entry name" value="PRK09496.3-4"/>
    <property type="match status" value="1"/>
</dbReference>
<dbReference type="NCBIfam" id="NF007031">
    <property type="entry name" value="PRK09496.1-2"/>
    <property type="match status" value="1"/>
</dbReference>
<dbReference type="PANTHER" id="PTHR43833">
    <property type="entry name" value="POTASSIUM CHANNEL PROTEIN 2-RELATED-RELATED"/>
    <property type="match status" value="1"/>
</dbReference>
<evidence type="ECO:0000313" key="9">
    <source>
        <dbReference type="EMBL" id="SHG07399.1"/>
    </source>
</evidence>
<dbReference type="InterPro" id="IPR006036">
    <property type="entry name" value="K_uptake_TrkA"/>
</dbReference>
<dbReference type="InterPro" id="IPR006037">
    <property type="entry name" value="RCK_C"/>
</dbReference>
<dbReference type="PROSITE" id="PS51201">
    <property type="entry name" value="RCK_N"/>
    <property type="match status" value="2"/>
</dbReference>
<dbReference type="SUPFAM" id="SSF51735">
    <property type="entry name" value="NAD(P)-binding Rossmann-fold domains"/>
    <property type="match status" value="2"/>
</dbReference>
<protein>
    <recommendedName>
        <fullName evidence="1">Trk system potassium uptake protein TrkA</fullName>
    </recommendedName>
</protein>
<feature type="domain" description="RCK N-terminal" evidence="7">
    <location>
        <begin position="230"/>
        <end position="349"/>
    </location>
</feature>
<keyword evidence="2" id="KW-0813">Transport</keyword>
<dbReference type="InterPro" id="IPR003148">
    <property type="entry name" value="RCK_N"/>
</dbReference>
<dbReference type="InterPro" id="IPR050721">
    <property type="entry name" value="Trk_Ktr_HKT_K-transport"/>
</dbReference>
<proteinExistence type="predicted"/>
<dbReference type="NCBIfam" id="NF007039">
    <property type="entry name" value="PRK09496.3-2"/>
    <property type="match status" value="1"/>
</dbReference>
<keyword evidence="10" id="KW-1185">Reference proteome</keyword>
<dbReference type="Pfam" id="PF02254">
    <property type="entry name" value="TrkA_N"/>
    <property type="match status" value="2"/>
</dbReference>
<dbReference type="InterPro" id="IPR036721">
    <property type="entry name" value="RCK_C_sf"/>
</dbReference>
<evidence type="ECO:0000256" key="2">
    <source>
        <dbReference type="ARBA" id="ARBA00022448"/>
    </source>
</evidence>
<evidence type="ECO:0000256" key="6">
    <source>
        <dbReference type="ARBA" id="ARBA00023065"/>
    </source>
</evidence>